<keyword evidence="7 9" id="KW-0472">Membrane</keyword>
<dbReference type="Pfam" id="PF08448">
    <property type="entry name" value="PAS_4"/>
    <property type="match status" value="1"/>
</dbReference>
<dbReference type="Gene3D" id="1.10.287.130">
    <property type="match status" value="1"/>
</dbReference>
<feature type="transmembrane region" description="Helical" evidence="9">
    <location>
        <begin position="12"/>
        <end position="32"/>
    </location>
</feature>
<keyword evidence="5 9" id="KW-0812">Transmembrane</keyword>
<keyword evidence="4 8" id="KW-0597">Phosphoprotein</keyword>
<comment type="caution">
    <text evidence="15">The sequence shown here is derived from an EMBL/GenBank/DDBJ whole genome shotgun (WGS) entry which is preliminary data.</text>
</comment>
<dbReference type="CDD" id="cd16922">
    <property type="entry name" value="HATPase_EvgS-ArcB-TorS-like"/>
    <property type="match status" value="1"/>
</dbReference>
<evidence type="ECO:0000256" key="1">
    <source>
        <dbReference type="ARBA" id="ARBA00000085"/>
    </source>
</evidence>
<accession>A0AAE3VCX1</accession>
<feature type="domain" description="Response regulatory" evidence="11">
    <location>
        <begin position="1120"/>
        <end position="1239"/>
    </location>
</feature>
<evidence type="ECO:0000313" key="15">
    <source>
        <dbReference type="EMBL" id="MDQ0288152.1"/>
    </source>
</evidence>
<dbReference type="GO" id="GO:0000155">
    <property type="term" value="F:phosphorelay sensor kinase activity"/>
    <property type="evidence" value="ECO:0007669"/>
    <property type="project" value="InterPro"/>
</dbReference>
<gene>
    <name evidence="15" type="ORF">J3R75_000259</name>
</gene>
<evidence type="ECO:0000259" key="11">
    <source>
        <dbReference type="PROSITE" id="PS50110"/>
    </source>
</evidence>
<feature type="domain" description="PAS" evidence="12">
    <location>
        <begin position="562"/>
        <end position="633"/>
    </location>
</feature>
<feature type="transmembrane region" description="Helical" evidence="9">
    <location>
        <begin position="186"/>
        <end position="210"/>
    </location>
</feature>
<dbReference type="InterPro" id="IPR004358">
    <property type="entry name" value="Sig_transdc_His_kin-like_C"/>
</dbReference>
<feature type="modified residue" description="4-aspartylphosphate" evidence="8">
    <location>
        <position position="1169"/>
    </location>
</feature>
<dbReference type="EMBL" id="JAUSVL010000001">
    <property type="protein sequence ID" value="MDQ0288152.1"/>
    <property type="molecule type" value="Genomic_DNA"/>
</dbReference>
<dbReference type="InterPro" id="IPR013656">
    <property type="entry name" value="PAS_4"/>
</dbReference>
<dbReference type="NCBIfam" id="TIGR00229">
    <property type="entry name" value="sensory_box"/>
    <property type="match status" value="1"/>
</dbReference>
<dbReference type="InterPro" id="IPR000014">
    <property type="entry name" value="PAS"/>
</dbReference>
<dbReference type="InterPro" id="IPR003594">
    <property type="entry name" value="HATPase_dom"/>
</dbReference>
<dbReference type="PROSITE" id="PS50109">
    <property type="entry name" value="HIS_KIN"/>
    <property type="match status" value="1"/>
</dbReference>
<dbReference type="Pfam" id="PF00512">
    <property type="entry name" value="HisKA"/>
    <property type="match status" value="1"/>
</dbReference>
<dbReference type="InterPro" id="IPR005467">
    <property type="entry name" value="His_kinase_dom"/>
</dbReference>
<dbReference type="InterPro" id="IPR035965">
    <property type="entry name" value="PAS-like_dom_sf"/>
</dbReference>
<dbReference type="EC" id="2.7.13.3" evidence="3"/>
<dbReference type="AlphaFoldDB" id="A0AAE3VCX1"/>
<organism evidence="15 16">
    <name type="scientific">Oligosphaera ethanolica</name>
    <dbReference type="NCBI Taxonomy" id="760260"/>
    <lineage>
        <taxon>Bacteria</taxon>
        <taxon>Pseudomonadati</taxon>
        <taxon>Lentisphaerota</taxon>
        <taxon>Oligosphaeria</taxon>
        <taxon>Oligosphaerales</taxon>
        <taxon>Oligosphaeraceae</taxon>
        <taxon>Oligosphaera</taxon>
    </lineage>
</organism>
<evidence type="ECO:0000259" key="10">
    <source>
        <dbReference type="PROSITE" id="PS50109"/>
    </source>
</evidence>
<evidence type="ECO:0000256" key="9">
    <source>
        <dbReference type="SAM" id="Phobius"/>
    </source>
</evidence>
<dbReference type="SUPFAM" id="SSF55874">
    <property type="entry name" value="ATPase domain of HSP90 chaperone/DNA topoisomerase II/histidine kinase"/>
    <property type="match status" value="1"/>
</dbReference>
<dbReference type="PANTHER" id="PTHR45339:SF3">
    <property type="entry name" value="HISTIDINE KINASE"/>
    <property type="match status" value="1"/>
</dbReference>
<evidence type="ECO:0000256" key="4">
    <source>
        <dbReference type="ARBA" id="ARBA00022553"/>
    </source>
</evidence>
<dbReference type="InterPro" id="IPR001789">
    <property type="entry name" value="Sig_transdc_resp-reg_receiver"/>
</dbReference>
<keyword evidence="6 9" id="KW-1133">Transmembrane helix</keyword>
<dbReference type="SUPFAM" id="SSF52172">
    <property type="entry name" value="CheY-like"/>
    <property type="match status" value="2"/>
</dbReference>
<dbReference type="Proteomes" id="UP001238163">
    <property type="component" value="Unassembled WGS sequence"/>
</dbReference>
<dbReference type="SMART" id="SM00448">
    <property type="entry name" value="REC"/>
    <property type="match status" value="1"/>
</dbReference>
<dbReference type="PANTHER" id="PTHR45339">
    <property type="entry name" value="HYBRID SIGNAL TRANSDUCTION HISTIDINE KINASE J"/>
    <property type="match status" value="1"/>
</dbReference>
<evidence type="ECO:0000256" key="5">
    <source>
        <dbReference type="ARBA" id="ARBA00022692"/>
    </source>
</evidence>
<dbReference type="Gene3D" id="3.30.450.20">
    <property type="entry name" value="PAS domain"/>
    <property type="match status" value="1"/>
</dbReference>
<evidence type="ECO:0000259" key="14">
    <source>
        <dbReference type="PROSITE" id="PS50839"/>
    </source>
</evidence>
<evidence type="ECO:0000256" key="3">
    <source>
        <dbReference type="ARBA" id="ARBA00012438"/>
    </source>
</evidence>
<dbReference type="Pfam" id="PF03924">
    <property type="entry name" value="CHASE"/>
    <property type="match status" value="1"/>
</dbReference>
<evidence type="ECO:0000256" key="8">
    <source>
        <dbReference type="PROSITE-ProRule" id="PRU00169"/>
    </source>
</evidence>
<comment type="subcellular location">
    <subcellularLocation>
        <location evidence="2">Membrane</location>
    </subcellularLocation>
</comment>
<dbReference type="Pfam" id="PF00072">
    <property type="entry name" value="Response_reg"/>
    <property type="match status" value="1"/>
</dbReference>
<dbReference type="Gene3D" id="3.40.50.2300">
    <property type="match status" value="1"/>
</dbReference>
<feature type="domain" description="PAC" evidence="13">
    <location>
        <begin position="637"/>
        <end position="689"/>
    </location>
</feature>
<dbReference type="PROSITE" id="PS50113">
    <property type="entry name" value="PAC"/>
    <property type="match status" value="1"/>
</dbReference>
<evidence type="ECO:0000256" key="2">
    <source>
        <dbReference type="ARBA" id="ARBA00004370"/>
    </source>
</evidence>
<evidence type="ECO:0000256" key="6">
    <source>
        <dbReference type="ARBA" id="ARBA00022989"/>
    </source>
</evidence>
<sequence length="1240" mass="137526">MQHGQKSHIGIYALLSALILLAGVMYSTWAAGEHDRRGRDLHLQRSRQLAAAVNPEVVMALKGNSSDLLLPEYHRLREELQIIGQAFPKLRAIYLIGHRDNGELFYYLDNRDDDSPQHCPPGTVLTDPDRAVVNACQNGAELVTGPHNGQDKTWLGCLVPILDPQDGLTVCTLGVEIKTLTWHLTILRAALPGALVCVLLIAMLLGAWQLQARRRHNAPHCPLWLKELECILSIAMGITLSSFIAWHVRDLEEQRRRQSFRQLAASYTNAFARKLSYDDFTELAGMADFFASSEKISKDEYETFTSHLVKRSMVRLWGWVDVVKQDQRLPYERQRQQDGHKDFAIVEPGPGRQILAAQTRDYYYPIVYFMPQAGNELALGFDMGYEPRRRAAIEEAGRSQLPTASAPVYHGFKPDAIKGFTIFHPVFAADNGQRLQGFAAAAIRVEALFGHDRQKHELMQLTLAYLHPDATPELVLSRGEAATVSDDYLQVRTMLVFGRVYTITARPSAAYMAAHPIWKAWLVWFTGLAFTSSIAVIVRMLCHRRHELESMVADRTQRLGITELRFNQLLAQSNTVLWECDADGRFTYISPVARAIYGRSPEELVGKHFFYSLHPPAGYERFKAQSQELFASKKPFFDIVNPILKPSGDIIMVSTCGMPLFNDHGDLTGYYGWDHNVTERVKISEQLKKSQLAAEAANRAKSEFLINMSHEIRTPINGIVGCSELLKSSGLNDEQHDYTDIISASSQQLLMLVNEILDFSRIETGHLILQEENFNLRAMLEELCSNLALAINNNAVELACTIPHDLPVLLQGDAFHLQQIIMNLVNNALKFTERGEVVISVKVLQENDDEATLEFAISDTGVGIEKKHQQRIFDMFFQGDSSMKRRHGGAGLGLSIVKTLVDLLGGSISFTSEPGHGARFVVSICMKKQQPAVPPREPLPPILADQSVLIVVANVHARQALHDCLIARGLTTNAVADMAAATAALDQARQDGQTCHLAIVDYQFLANHDDGDHAPVDSPPWGDVALVVLCRLQERHKIQHFFGPGPRQVLAKPVRCGELWQALLNAIGQQNAKRGANAGCSASSAATAPAPCCTLSAEPAATSAPCCTLSTETAAASAADILLVEDNVVNQKVALAIMKKLGYAADVAANGLDAINCLKRQHYRLVFMDIQMPEMDGLEATRLIRNPNTTVLDHDVVIIAMTAHAVQGYRESCLGSGMNDYVTKPITPEQIRAILERWLR</sequence>
<name>A0AAE3VCX1_9BACT</name>
<dbReference type="SUPFAM" id="SSF55785">
    <property type="entry name" value="PYP-like sensor domain (PAS domain)"/>
    <property type="match status" value="1"/>
</dbReference>
<dbReference type="InterPro" id="IPR000700">
    <property type="entry name" value="PAS-assoc_C"/>
</dbReference>
<proteinExistence type="predicted"/>
<dbReference type="PROSITE" id="PS50839">
    <property type="entry name" value="CHASE"/>
    <property type="match status" value="1"/>
</dbReference>
<dbReference type="SMART" id="SM00091">
    <property type="entry name" value="PAS"/>
    <property type="match status" value="1"/>
</dbReference>
<dbReference type="CDD" id="cd00130">
    <property type="entry name" value="PAS"/>
    <property type="match status" value="1"/>
</dbReference>
<dbReference type="CDD" id="cd00082">
    <property type="entry name" value="HisKA"/>
    <property type="match status" value="1"/>
</dbReference>
<keyword evidence="16" id="KW-1185">Reference proteome</keyword>
<dbReference type="Pfam" id="PF02518">
    <property type="entry name" value="HATPase_c"/>
    <property type="match status" value="1"/>
</dbReference>
<dbReference type="InterPro" id="IPR036890">
    <property type="entry name" value="HATPase_C_sf"/>
</dbReference>
<dbReference type="SMART" id="SM00387">
    <property type="entry name" value="HATPase_c"/>
    <property type="match status" value="1"/>
</dbReference>
<dbReference type="FunFam" id="3.30.565.10:FF:000010">
    <property type="entry name" value="Sensor histidine kinase RcsC"/>
    <property type="match status" value="1"/>
</dbReference>
<dbReference type="Gene3D" id="3.30.565.10">
    <property type="entry name" value="Histidine kinase-like ATPase, C-terminal domain"/>
    <property type="match status" value="1"/>
</dbReference>
<dbReference type="CDD" id="cd17546">
    <property type="entry name" value="REC_hyHK_CKI1_RcsC-like"/>
    <property type="match status" value="1"/>
</dbReference>
<comment type="catalytic activity">
    <reaction evidence="1">
        <text>ATP + protein L-histidine = ADP + protein N-phospho-L-histidine.</text>
        <dbReference type="EC" id="2.7.13.3"/>
    </reaction>
</comment>
<dbReference type="SUPFAM" id="SSF47384">
    <property type="entry name" value="Homodimeric domain of signal transducing histidine kinase"/>
    <property type="match status" value="1"/>
</dbReference>
<feature type="domain" description="CHASE" evidence="14">
    <location>
        <begin position="292"/>
        <end position="462"/>
    </location>
</feature>
<feature type="domain" description="Histidine kinase" evidence="10">
    <location>
        <begin position="707"/>
        <end position="928"/>
    </location>
</feature>
<dbReference type="InterPro" id="IPR036097">
    <property type="entry name" value="HisK_dim/P_sf"/>
</dbReference>
<dbReference type="PROSITE" id="PS50112">
    <property type="entry name" value="PAS"/>
    <property type="match status" value="1"/>
</dbReference>
<feature type="transmembrane region" description="Helical" evidence="9">
    <location>
        <begin position="230"/>
        <end position="248"/>
    </location>
</feature>
<dbReference type="PRINTS" id="PR00344">
    <property type="entry name" value="BCTRLSENSOR"/>
</dbReference>
<dbReference type="GO" id="GO:0016020">
    <property type="term" value="C:membrane"/>
    <property type="evidence" value="ECO:0007669"/>
    <property type="project" value="UniProtKB-SubCell"/>
</dbReference>
<evidence type="ECO:0000259" key="12">
    <source>
        <dbReference type="PROSITE" id="PS50112"/>
    </source>
</evidence>
<dbReference type="Gene3D" id="3.30.450.350">
    <property type="entry name" value="CHASE domain"/>
    <property type="match status" value="1"/>
</dbReference>
<protein>
    <recommendedName>
        <fullName evidence="3">histidine kinase</fullName>
        <ecNumber evidence="3">2.7.13.3</ecNumber>
    </recommendedName>
</protein>
<dbReference type="SMART" id="SM01079">
    <property type="entry name" value="CHASE"/>
    <property type="match status" value="1"/>
</dbReference>
<dbReference type="PROSITE" id="PS50110">
    <property type="entry name" value="RESPONSE_REGULATORY"/>
    <property type="match status" value="1"/>
</dbReference>
<dbReference type="InterPro" id="IPR003661">
    <property type="entry name" value="HisK_dim/P_dom"/>
</dbReference>
<reference evidence="15" key="1">
    <citation type="submission" date="2023-07" db="EMBL/GenBank/DDBJ databases">
        <title>Genomic Encyclopedia of Type Strains, Phase IV (KMG-IV): sequencing the most valuable type-strain genomes for metagenomic binning, comparative biology and taxonomic classification.</title>
        <authorList>
            <person name="Goeker M."/>
        </authorList>
    </citation>
    <scope>NUCLEOTIDE SEQUENCE</scope>
    <source>
        <strain evidence="15">DSM 24202</strain>
    </source>
</reference>
<dbReference type="InterPro" id="IPR011006">
    <property type="entry name" value="CheY-like_superfamily"/>
</dbReference>
<evidence type="ECO:0000256" key="7">
    <source>
        <dbReference type="ARBA" id="ARBA00023136"/>
    </source>
</evidence>
<feature type="transmembrane region" description="Helical" evidence="9">
    <location>
        <begin position="521"/>
        <end position="541"/>
    </location>
</feature>
<dbReference type="SMART" id="SM00388">
    <property type="entry name" value="HisKA"/>
    <property type="match status" value="1"/>
</dbReference>
<evidence type="ECO:0000313" key="16">
    <source>
        <dbReference type="Proteomes" id="UP001238163"/>
    </source>
</evidence>
<dbReference type="RefSeq" id="WP_307259386.1">
    <property type="nucleotide sequence ID" value="NZ_JAUSVL010000001.1"/>
</dbReference>
<dbReference type="InterPro" id="IPR006189">
    <property type="entry name" value="CHASE_dom"/>
</dbReference>
<dbReference type="InterPro" id="IPR042240">
    <property type="entry name" value="CHASE_sf"/>
</dbReference>
<evidence type="ECO:0000259" key="13">
    <source>
        <dbReference type="PROSITE" id="PS50113"/>
    </source>
</evidence>